<dbReference type="InterPro" id="IPR023753">
    <property type="entry name" value="FAD/NAD-binding_dom"/>
</dbReference>
<comment type="caution">
    <text evidence="3">The sequence shown here is derived from an EMBL/GenBank/DDBJ whole genome shotgun (WGS) entry which is preliminary data.</text>
</comment>
<evidence type="ECO:0000256" key="1">
    <source>
        <dbReference type="ARBA" id="ARBA00023002"/>
    </source>
</evidence>
<evidence type="ECO:0000313" key="3">
    <source>
        <dbReference type="EMBL" id="MDX3135997.1"/>
    </source>
</evidence>
<evidence type="ECO:0000259" key="2">
    <source>
        <dbReference type="Pfam" id="PF07992"/>
    </source>
</evidence>
<organism evidence="3 4">
    <name type="scientific">Streptomyces europaeiscabiei</name>
    <dbReference type="NCBI Taxonomy" id="146819"/>
    <lineage>
        <taxon>Bacteria</taxon>
        <taxon>Bacillati</taxon>
        <taxon>Actinomycetota</taxon>
        <taxon>Actinomycetes</taxon>
        <taxon>Kitasatosporales</taxon>
        <taxon>Streptomycetaceae</taxon>
        <taxon>Streptomyces</taxon>
    </lineage>
</organism>
<reference evidence="3" key="1">
    <citation type="journal article" date="2023" name="Microb. Genom.">
        <title>Mesoterricola silvestris gen. nov., sp. nov., Mesoterricola sediminis sp. nov., Geothrix oryzae sp. nov., Geothrix edaphica sp. nov., Geothrix rubra sp. nov., and Geothrix limicola sp. nov., six novel members of Acidobacteriota isolated from soils.</title>
        <authorList>
            <person name="Weisberg A.J."/>
            <person name="Pearce E."/>
            <person name="Kramer C.G."/>
            <person name="Chang J.H."/>
            <person name="Clarke C.R."/>
        </authorList>
    </citation>
    <scope>NUCLEOTIDE SEQUENCE</scope>
    <source>
        <strain evidence="3">ND06-05F</strain>
    </source>
</reference>
<dbReference type="GO" id="GO:0050660">
    <property type="term" value="F:flavin adenine dinucleotide binding"/>
    <property type="evidence" value="ECO:0007669"/>
    <property type="project" value="TreeGrafter"/>
</dbReference>
<dbReference type="InterPro" id="IPR050982">
    <property type="entry name" value="Auxin_biosynth/cation_transpt"/>
</dbReference>
<dbReference type="Proteomes" id="UP001273589">
    <property type="component" value="Unassembled WGS sequence"/>
</dbReference>
<dbReference type="RefSeq" id="WP_319698730.1">
    <property type="nucleotide sequence ID" value="NZ_JARAWN010000490.1"/>
</dbReference>
<dbReference type="Gene3D" id="3.50.50.60">
    <property type="entry name" value="FAD/NAD(P)-binding domain"/>
    <property type="match status" value="1"/>
</dbReference>
<dbReference type="SUPFAM" id="SSF51905">
    <property type="entry name" value="FAD/NAD(P)-binding domain"/>
    <property type="match status" value="1"/>
</dbReference>
<dbReference type="PRINTS" id="PR00411">
    <property type="entry name" value="PNDRDTASEI"/>
</dbReference>
<feature type="domain" description="FAD/NAD(P)-binding" evidence="2">
    <location>
        <begin position="5"/>
        <end position="212"/>
    </location>
</feature>
<gene>
    <name evidence="3" type="ORF">PV367_40805</name>
</gene>
<name>A0AAJ2PYP7_9ACTN</name>
<dbReference type="PANTHER" id="PTHR43539">
    <property type="entry name" value="FLAVIN-BINDING MONOOXYGENASE-LIKE PROTEIN (AFU_ORTHOLOGUE AFUA_4G09220)"/>
    <property type="match status" value="1"/>
</dbReference>
<proteinExistence type="predicted"/>
<dbReference type="AlphaFoldDB" id="A0AAJ2PYP7"/>
<sequence>MIQPVAVIGAGPFGLSTAAHLRAHGIPVRVFGEPMVSWRDNMPAGMLLKSTPVASNIDAPQRGNTLADYCDAAGIRRLVTDEDIIPVETFIAYGEWFQQRLVAELEQVRVVSVDRSKGAGFELKLDSGELFAARAVVAASGLFGLAHLPAELEGAAVDGPAPTGPVSHSSQHPELSRFKDKDLIVVGAGQSALETAVLAAEAGARVRVVARGRGAVAFGAPPWNQPRLRPESPFGRAWSLYALSYYPHPYRYLPATTRHFLVRRVLGPLGAWWLRERFEGRVEVREVDRIVRAGVVDGRPLLALRGHEGRIEEVAADHVIAATGYRVDLGAMGFLGHELRTELEVSRGTPVLGAGFRSSIPGLYFTGLPAAASYGPVMRFVCGTEFASPRLARHLAAAHG</sequence>
<dbReference type="PANTHER" id="PTHR43539:SF91">
    <property type="entry name" value="FAD-DEPENDENT URATE HYDROXYLASE"/>
    <property type="match status" value="1"/>
</dbReference>
<dbReference type="Pfam" id="PF07992">
    <property type="entry name" value="Pyr_redox_2"/>
    <property type="match status" value="1"/>
</dbReference>
<protein>
    <submittedName>
        <fullName evidence="3">NAD(P)-binding domain-containing protein</fullName>
    </submittedName>
</protein>
<dbReference type="EMBL" id="JARAWN010000490">
    <property type="protein sequence ID" value="MDX3135997.1"/>
    <property type="molecule type" value="Genomic_DNA"/>
</dbReference>
<dbReference type="PRINTS" id="PR00368">
    <property type="entry name" value="FADPNR"/>
</dbReference>
<dbReference type="InterPro" id="IPR036188">
    <property type="entry name" value="FAD/NAD-bd_sf"/>
</dbReference>
<evidence type="ECO:0000313" key="4">
    <source>
        <dbReference type="Proteomes" id="UP001273589"/>
    </source>
</evidence>
<keyword evidence="1" id="KW-0560">Oxidoreductase</keyword>
<dbReference type="GO" id="GO:0004497">
    <property type="term" value="F:monooxygenase activity"/>
    <property type="evidence" value="ECO:0007669"/>
    <property type="project" value="TreeGrafter"/>
</dbReference>
<accession>A0AAJ2PYP7</accession>